<proteinExistence type="predicted"/>
<gene>
    <name evidence="1" type="ORF">Anapl_09468</name>
</gene>
<sequence length="428" mass="46389">MLDTNIGKRTKLWAPLGWQLLYRLLLGTAGVWRGPGVATRSTSCCMSMEISLKLNLIWAYAARDLDEAPSRAALRTQGSALVALSMPGQLTRSLKVGTGFLGRTAVQGFQEDYPSVDPFSKGKTSLFRISVPEVTKGHSEGDHNADIMLIIRAGGRFCMLKENTGLNWCWVSQQAEGLDVKGKEPVGAADTDPGSSLGPGLEPGPDWALCCFIPVSASQIAEVQISSSEIGQKFFTLKEPAPLTSLNSSSRKTTGKCFKMLSLDTDVHNKWIHLPLESTNGKSLGEKLQQHVEEEGTWGEATTAHGGGGQHSLAGHLRQPWYSRDLRGGEKLCLQGKKNSNMTNRRQNVAFSCQLAAFTLVPREKALGKSAKPSLCKPLSLLQLDLGCLTTRLSFSQIFSSSAFCSPDEGGKYDCTRTTFPITVPMGY</sequence>
<evidence type="ECO:0000313" key="1">
    <source>
        <dbReference type="EMBL" id="EOB02621.1"/>
    </source>
</evidence>
<evidence type="ECO:0000313" key="2">
    <source>
        <dbReference type="Proteomes" id="UP000296049"/>
    </source>
</evidence>
<organism evidence="1 2">
    <name type="scientific">Anas platyrhynchos</name>
    <name type="common">Mallard</name>
    <name type="synonym">Anas boschas</name>
    <dbReference type="NCBI Taxonomy" id="8839"/>
    <lineage>
        <taxon>Eukaryota</taxon>
        <taxon>Metazoa</taxon>
        <taxon>Chordata</taxon>
        <taxon>Craniata</taxon>
        <taxon>Vertebrata</taxon>
        <taxon>Euteleostomi</taxon>
        <taxon>Archelosauria</taxon>
        <taxon>Archosauria</taxon>
        <taxon>Dinosauria</taxon>
        <taxon>Saurischia</taxon>
        <taxon>Theropoda</taxon>
        <taxon>Coelurosauria</taxon>
        <taxon>Aves</taxon>
        <taxon>Neognathae</taxon>
        <taxon>Galloanserae</taxon>
        <taxon>Anseriformes</taxon>
        <taxon>Anatidae</taxon>
        <taxon>Anatinae</taxon>
        <taxon>Anas</taxon>
    </lineage>
</organism>
<dbReference type="Proteomes" id="UP000296049">
    <property type="component" value="Unassembled WGS sequence"/>
</dbReference>
<keyword evidence="2" id="KW-1185">Reference proteome</keyword>
<name>R0JYE5_ANAPL</name>
<dbReference type="EMBL" id="KB742940">
    <property type="protein sequence ID" value="EOB02621.1"/>
    <property type="molecule type" value="Genomic_DNA"/>
</dbReference>
<dbReference type="AlphaFoldDB" id="R0JYE5"/>
<protein>
    <submittedName>
        <fullName evidence="1">Uncharacterized protein</fullName>
    </submittedName>
</protein>
<reference evidence="2" key="1">
    <citation type="journal article" date="2013" name="Nat. Genet.">
        <title>The duck genome and transcriptome provide insight into an avian influenza virus reservoir species.</title>
        <authorList>
            <person name="Huang Y."/>
            <person name="Li Y."/>
            <person name="Burt D.W."/>
            <person name="Chen H."/>
            <person name="Zhang Y."/>
            <person name="Qian W."/>
            <person name="Kim H."/>
            <person name="Gan S."/>
            <person name="Zhao Y."/>
            <person name="Li J."/>
            <person name="Yi K."/>
            <person name="Feng H."/>
            <person name="Zhu P."/>
            <person name="Li B."/>
            <person name="Liu Q."/>
            <person name="Fairley S."/>
            <person name="Magor K.E."/>
            <person name="Du Z."/>
            <person name="Hu X."/>
            <person name="Goodman L."/>
            <person name="Tafer H."/>
            <person name="Vignal A."/>
            <person name="Lee T."/>
            <person name="Kim K.W."/>
            <person name="Sheng Z."/>
            <person name="An Y."/>
            <person name="Searle S."/>
            <person name="Herrero J."/>
            <person name="Groenen M.A."/>
            <person name="Crooijmans R.P."/>
            <person name="Faraut T."/>
            <person name="Cai Q."/>
            <person name="Webster R.G."/>
            <person name="Aldridge J.R."/>
            <person name="Warren W.C."/>
            <person name="Bartschat S."/>
            <person name="Kehr S."/>
            <person name="Marz M."/>
            <person name="Stadler P.F."/>
            <person name="Smith J."/>
            <person name="Kraus R.H."/>
            <person name="Zhao Y."/>
            <person name="Ren L."/>
            <person name="Fei J."/>
            <person name="Morisson M."/>
            <person name="Kaiser P."/>
            <person name="Griffin D.K."/>
            <person name="Rao M."/>
            <person name="Pitel F."/>
            <person name="Wang J."/>
            <person name="Li N."/>
        </authorList>
    </citation>
    <scope>NUCLEOTIDE SEQUENCE [LARGE SCALE GENOMIC DNA]</scope>
</reference>
<accession>R0JYE5</accession>